<protein>
    <recommendedName>
        <fullName evidence="10">Mannosyltransferase</fullName>
        <ecNumber evidence="10">2.4.1.-</ecNumber>
    </recommendedName>
</protein>
<evidence type="ECO:0000256" key="8">
    <source>
        <dbReference type="ARBA" id="ARBA00022989"/>
    </source>
</evidence>
<dbReference type="OrthoDB" id="497541at2759"/>
<comment type="caution">
    <text evidence="12">The sequence shown here is derived from an EMBL/GenBank/DDBJ whole genome shotgun (WGS) entry which is preliminary data.</text>
</comment>
<feature type="transmembrane region" description="Helical" evidence="10">
    <location>
        <begin position="36"/>
        <end position="55"/>
    </location>
</feature>
<feature type="region of interest" description="Disordered" evidence="11">
    <location>
        <begin position="1"/>
        <end position="23"/>
    </location>
</feature>
<evidence type="ECO:0000256" key="7">
    <source>
        <dbReference type="ARBA" id="ARBA00022824"/>
    </source>
</evidence>
<dbReference type="AlphaFoldDB" id="A0A162KLL0"/>
<dbReference type="EMBL" id="AZHF01000004">
    <property type="protein sequence ID" value="OAA76748.1"/>
    <property type="molecule type" value="Genomic_DNA"/>
</dbReference>
<evidence type="ECO:0000256" key="9">
    <source>
        <dbReference type="ARBA" id="ARBA00023136"/>
    </source>
</evidence>
<feature type="transmembrane region" description="Helical" evidence="10">
    <location>
        <begin position="333"/>
        <end position="353"/>
    </location>
</feature>
<evidence type="ECO:0000256" key="5">
    <source>
        <dbReference type="ARBA" id="ARBA00022679"/>
    </source>
</evidence>
<dbReference type="UniPathway" id="UPA00378"/>
<comment type="subcellular location">
    <subcellularLocation>
        <location evidence="1 10">Endoplasmic reticulum membrane</location>
        <topology evidence="1 10">Multi-pass membrane protein</topology>
    </subcellularLocation>
</comment>
<feature type="transmembrane region" description="Helical" evidence="10">
    <location>
        <begin position="365"/>
        <end position="384"/>
    </location>
</feature>
<feature type="transmembrane region" description="Helical" evidence="10">
    <location>
        <begin position="118"/>
        <end position="136"/>
    </location>
</feature>
<feature type="transmembrane region" description="Helical" evidence="10">
    <location>
        <begin position="166"/>
        <end position="185"/>
    </location>
</feature>
<proteinExistence type="inferred from homology"/>
<keyword evidence="7 10" id="KW-0256">Endoplasmic reticulum</keyword>
<evidence type="ECO:0000313" key="13">
    <source>
        <dbReference type="Proteomes" id="UP000076881"/>
    </source>
</evidence>
<evidence type="ECO:0000256" key="4">
    <source>
        <dbReference type="ARBA" id="ARBA00022676"/>
    </source>
</evidence>
<dbReference type="InterPro" id="IPR005599">
    <property type="entry name" value="GPI_mannosylTrfase"/>
</dbReference>
<dbReference type="Pfam" id="PF03901">
    <property type="entry name" value="Glyco_transf_22"/>
    <property type="match status" value="1"/>
</dbReference>
<name>A0A162KLL0_CORDF</name>
<comment type="pathway">
    <text evidence="2">Protein modification; protein glycosylation.</text>
</comment>
<evidence type="ECO:0000256" key="2">
    <source>
        <dbReference type="ARBA" id="ARBA00004922"/>
    </source>
</evidence>
<dbReference type="GO" id="GO:0006487">
    <property type="term" value="P:protein N-linked glycosylation"/>
    <property type="evidence" value="ECO:0007669"/>
    <property type="project" value="TreeGrafter"/>
</dbReference>
<dbReference type="GO" id="GO:0000026">
    <property type="term" value="F:alpha-1,2-mannosyltransferase activity"/>
    <property type="evidence" value="ECO:0007669"/>
    <property type="project" value="TreeGrafter"/>
</dbReference>
<gene>
    <name evidence="12" type="ORF">LEL_06432</name>
</gene>
<feature type="transmembrane region" description="Helical" evidence="10">
    <location>
        <begin position="304"/>
        <end position="321"/>
    </location>
</feature>
<feature type="transmembrane region" description="Helical" evidence="10">
    <location>
        <begin position="197"/>
        <end position="220"/>
    </location>
</feature>
<dbReference type="PANTHER" id="PTHR22760">
    <property type="entry name" value="GLYCOSYLTRANSFERASE"/>
    <property type="match status" value="1"/>
</dbReference>
<dbReference type="EC" id="2.4.1.-" evidence="10"/>
<keyword evidence="13" id="KW-1185">Reference proteome</keyword>
<evidence type="ECO:0000256" key="11">
    <source>
        <dbReference type="SAM" id="MobiDB-lite"/>
    </source>
</evidence>
<organism evidence="12 13">
    <name type="scientific">Akanthomyces lecanii RCEF 1005</name>
    <dbReference type="NCBI Taxonomy" id="1081108"/>
    <lineage>
        <taxon>Eukaryota</taxon>
        <taxon>Fungi</taxon>
        <taxon>Dikarya</taxon>
        <taxon>Ascomycota</taxon>
        <taxon>Pezizomycotina</taxon>
        <taxon>Sordariomycetes</taxon>
        <taxon>Hypocreomycetidae</taxon>
        <taxon>Hypocreales</taxon>
        <taxon>Cordycipitaceae</taxon>
        <taxon>Akanthomyces</taxon>
        <taxon>Cordyceps confragosa</taxon>
    </lineage>
</organism>
<evidence type="ECO:0000256" key="6">
    <source>
        <dbReference type="ARBA" id="ARBA00022692"/>
    </source>
</evidence>
<comment type="similarity">
    <text evidence="3 10">Belongs to the glycosyltransferase 22 family.</text>
</comment>
<keyword evidence="6 10" id="KW-0812">Transmembrane</keyword>
<keyword evidence="9 10" id="KW-0472">Membrane</keyword>
<feature type="transmembrane region" description="Helical" evidence="10">
    <location>
        <begin position="241"/>
        <end position="262"/>
    </location>
</feature>
<evidence type="ECO:0000313" key="12">
    <source>
        <dbReference type="EMBL" id="OAA76748.1"/>
    </source>
</evidence>
<dbReference type="STRING" id="1081108.A0A162KLL0"/>
<keyword evidence="5 12" id="KW-0808">Transferase</keyword>
<feature type="transmembrane region" description="Helical" evidence="10">
    <location>
        <begin position="86"/>
        <end position="106"/>
    </location>
</feature>
<accession>A0A162KLL0</accession>
<evidence type="ECO:0000256" key="10">
    <source>
        <dbReference type="RuleBase" id="RU363075"/>
    </source>
</evidence>
<keyword evidence="4 10" id="KW-0328">Glycosyltransferase</keyword>
<sequence length="626" mass="70591">MASKPEAEAPPAPKFEHPNAGHAKKKRPSAYAIEPIKAFYIFLVANLIAAAYAPIQDCDETFNYWEPTHYLSHGYGLQTWEYSPDYAIRSWLYVALHAAVGSFRRLLPRSTKVAEFYFVRYVLAFVCALCQVLLYQVSSTTLNARIGLFFMIATVTSPGNFHAAAAYLPSSFAMYMAMLGAASFMNWRGGLRTSHGIFWFAAGGILGWPFAAALCAPYMLEEAFFAFFSDKSALIECIMRVARGVVAGLILLFFDFLINLFFYKKMAVVSWNIVKYNIFSSTGGPDLYGTEPWTFYFKNLALNYNIWFVLALLALPLFLIQKAVSPSSHGFQTGLRAVVFVSPFYMWLGIFTMQPHKEERFMYPVYPFLALNAAMSLHIILAALGNADKKTLVGMIPARLKLFGVVIIMFLSLDVSLSRIYGIYEAYSAPLKVYAPLWGDTDGATENALGGDSDNVCFGKEWYRFPSSYFLPRDMHAKFIPSEFRGLLPGEFSEAATGFGFWSGTWLPTNGLNDRNEEDPGKYVDLRMCSFLVDTQYPERTAAAASKALPSREPDFVADTRRWETVKCERFMDAEKTPLLARIFWVPDLPGVPAWLKRKWGRHCLLQKKKPSEQGMWVDPGEMMFG</sequence>
<dbReference type="GO" id="GO:0005789">
    <property type="term" value="C:endoplasmic reticulum membrane"/>
    <property type="evidence" value="ECO:0007669"/>
    <property type="project" value="UniProtKB-SubCell"/>
</dbReference>
<reference evidence="12 13" key="1">
    <citation type="journal article" date="2016" name="Genome Biol. Evol.">
        <title>Divergent and convergent evolution of fungal pathogenicity.</title>
        <authorList>
            <person name="Shang Y."/>
            <person name="Xiao G."/>
            <person name="Zheng P."/>
            <person name="Cen K."/>
            <person name="Zhan S."/>
            <person name="Wang C."/>
        </authorList>
    </citation>
    <scope>NUCLEOTIDE SEQUENCE [LARGE SCALE GENOMIC DNA]</scope>
    <source>
        <strain evidence="12 13">RCEF 1005</strain>
    </source>
</reference>
<evidence type="ECO:0000256" key="3">
    <source>
        <dbReference type="ARBA" id="ARBA00007063"/>
    </source>
</evidence>
<feature type="transmembrane region" description="Helical" evidence="10">
    <location>
        <begin position="396"/>
        <end position="413"/>
    </location>
</feature>
<dbReference type="Proteomes" id="UP000076881">
    <property type="component" value="Unassembled WGS sequence"/>
</dbReference>
<evidence type="ECO:0000256" key="1">
    <source>
        <dbReference type="ARBA" id="ARBA00004477"/>
    </source>
</evidence>
<dbReference type="PANTHER" id="PTHR22760:SF2">
    <property type="entry name" value="ALPHA-1,2-MANNOSYLTRANSFERASE ALG9"/>
    <property type="match status" value="1"/>
</dbReference>
<keyword evidence="8 10" id="KW-1133">Transmembrane helix</keyword>